<dbReference type="GO" id="GO:0005840">
    <property type="term" value="C:ribosome"/>
    <property type="evidence" value="ECO:0007669"/>
    <property type="project" value="UniProtKB-KW"/>
</dbReference>
<dbReference type="NCBIfam" id="NF004363">
    <property type="entry name" value="PRK05738.2-4"/>
    <property type="match status" value="1"/>
</dbReference>
<dbReference type="AlphaFoldDB" id="A0A2M7Q3W7"/>
<comment type="subunit">
    <text evidence="4">Part of the 50S ribosomal subunit. Contacts protein L29, and trigger factor when it is bound to the ribosome.</text>
</comment>
<dbReference type="Proteomes" id="UP000230732">
    <property type="component" value="Unassembled WGS sequence"/>
</dbReference>
<keyword evidence="2 4" id="KW-0689">Ribosomal protein</keyword>
<protein>
    <recommendedName>
        <fullName evidence="4">Large ribosomal subunit protein uL23</fullName>
    </recommendedName>
</protein>
<name>A0A2M7Q3W7_9BACT</name>
<organism evidence="5 6">
    <name type="scientific">Candidatus Yonathbacteria bacterium CG_4_10_14_0_8_um_filter_43_17</name>
    <dbReference type="NCBI Taxonomy" id="1975099"/>
    <lineage>
        <taxon>Bacteria</taxon>
        <taxon>Candidatus Yonathiibacteriota</taxon>
    </lineage>
</organism>
<proteinExistence type="inferred from homology"/>
<accession>A0A2M7Q3W7</accession>
<evidence type="ECO:0000256" key="1">
    <source>
        <dbReference type="ARBA" id="ARBA00006700"/>
    </source>
</evidence>
<sequence>MAIFTKTTKEAKVTKVTKAKKEGALALGSRVNAIVRPHITEKAAILAEKGTYVFEVARDTNKIEIAKAIEALYNVKPTRVNIVNLPNTRVFVRNRKGVKSGIRKALVTLKKGDKIEVV</sequence>
<keyword evidence="4" id="KW-0699">rRNA-binding</keyword>
<comment type="function">
    <text evidence="4">One of the early assembly proteins it binds 23S rRNA. One of the proteins that surrounds the polypeptide exit tunnel on the outside of the ribosome. Forms the main docking site for trigger factor binding to the ribosome.</text>
</comment>
<reference evidence="6" key="1">
    <citation type="submission" date="2017-09" db="EMBL/GenBank/DDBJ databases">
        <title>Depth-based differentiation of microbial function through sediment-hosted aquifers and enrichment of novel symbionts in the deep terrestrial subsurface.</title>
        <authorList>
            <person name="Probst A.J."/>
            <person name="Ladd B."/>
            <person name="Jarett J.K."/>
            <person name="Geller-Mcgrath D.E."/>
            <person name="Sieber C.M.K."/>
            <person name="Emerson J.B."/>
            <person name="Anantharaman K."/>
            <person name="Thomas B.C."/>
            <person name="Malmstrom R."/>
            <person name="Stieglmeier M."/>
            <person name="Klingl A."/>
            <person name="Woyke T."/>
            <person name="Ryan C.M."/>
            <person name="Banfield J.F."/>
        </authorList>
    </citation>
    <scope>NUCLEOTIDE SEQUENCE [LARGE SCALE GENOMIC DNA]</scope>
</reference>
<evidence type="ECO:0000256" key="3">
    <source>
        <dbReference type="ARBA" id="ARBA00023274"/>
    </source>
</evidence>
<dbReference type="GO" id="GO:0019843">
    <property type="term" value="F:rRNA binding"/>
    <property type="evidence" value="ECO:0007669"/>
    <property type="project" value="UniProtKB-UniRule"/>
</dbReference>
<evidence type="ECO:0000313" key="5">
    <source>
        <dbReference type="EMBL" id="PIY58117.1"/>
    </source>
</evidence>
<dbReference type="GO" id="GO:0003735">
    <property type="term" value="F:structural constituent of ribosome"/>
    <property type="evidence" value="ECO:0007669"/>
    <property type="project" value="InterPro"/>
</dbReference>
<keyword evidence="4" id="KW-0694">RNA-binding</keyword>
<gene>
    <name evidence="4 5" type="primary">rplW</name>
    <name evidence="5" type="ORF">COY98_03655</name>
</gene>
<dbReference type="Gene3D" id="3.30.70.330">
    <property type="match status" value="1"/>
</dbReference>
<dbReference type="HAMAP" id="MF_01369_B">
    <property type="entry name" value="Ribosomal_uL23_B"/>
    <property type="match status" value="1"/>
</dbReference>
<keyword evidence="3 4" id="KW-0687">Ribonucleoprotein</keyword>
<dbReference type="InterPro" id="IPR012678">
    <property type="entry name" value="Ribosomal_uL23/eL15/eS24_sf"/>
</dbReference>
<dbReference type="Pfam" id="PF00276">
    <property type="entry name" value="Ribosomal_L23"/>
    <property type="match status" value="1"/>
</dbReference>
<dbReference type="InterPro" id="IPR013025">
    <property type="entry name" value="Ribosomal_uL23-like"/>
</dbReference>
<comment type="caution">
    <text evidence="5">The sequence shown here is derived from an EMBL/GenBank/DDBJ whole genome shotgun (WGS) entry which is preliminary data.</text>
</comment>
<dbReference type="GO" id="GO:0006412">
    <property type="term" value="P:translation"/>
    <property type="evidence" value="ECO:0007669"/>
    <property type="project" value="UniProtKB-UniRule"/>
</dbReference>
<evidence type="ECO:0000256" key="2">
    <source>
        <dbReference type="ARBA" id="ARBA00022980"/>
    </source>
</evidence>
<comment type="similarity">
    <text evidence="1 4">Belongs to the universal ribosomal protein uL23 family.</text>
</comment>
<evidence type="ECO:0000256" key="4">
    <source>
        <dbReference type="HAMAP-Rule" id="MF_01369"/>
    </source>
</evidence>
<dbReference type="InterPro" id="IPR012677">
    <property type="entry name" value="Nucleotide-bd_a/b_plait_sf"/>
</dbReference>
<dbReference type="SUPFAM" id="SSF54189">
    <property type="entry name" value="Ribosomal proteins S24e, L23 and L15e"/>
    <property type="match status" value="1"/>
</dbReference>
<dbReference type="EMBL" id="PFKX01000048">
    <property type="protein sequence ID" value="PIY58117.1"/>
    <property type="molecule type" value="Genomic_DNA"/>
</dbReference>
<dbReference type="GO" id="GO:1990904">
    <property type="term" value="C:ribonucleoprotein complex"/>
    <property type="evidence" value="ECO:0007669"/>
    <property type="project" value="UniProtKB-KW"/>
</dbReference>
<evidence type="ECO:0000313" key="6">
    <source>
        <dbReference type="Proteomes" id="UP000230732"/>
    </source>
</evidence>